<protein>
    <submittedName>
        <fullName evidence="2">Uncharacterized protein</fullName>
    </submittedName>
</protein>
<dbReference type="AlphaFoldDB" id="A0A5B7F9S1"/>
<organism evidence="2 3">
    <name type="scientific">Portunus trituberculatus</name>
    <name type="common">Swimming crab</name>
    <name type="synonym">Neptunus trituberculatus</name>
    <dbReference type="NCBI Taxonomy" id="210409"/>
    <lineage>
        <taxon>Eukaryota</taxon>
        <taxon>Metazoa</taxon>
        <taxon>Ecdysozoa</taxon>
        <taxon>Arthropoda</taxon>
        <taxon>Crustacea</taxon>
        <taxon>Multicrustacea</taxon>
        <taxon>Malacostraca</taxon>
        <taxon>Eumalacostraca</taxon>
        <taxon>Eucarida</taxon>
        <taxon>Decapoda</taxon>
        <taxon>Pleocyemata</taxon>
        <taxon>Brachyura</taxon>
        <taxon>Eubrachyura</taxon>
        <taxon>Portunoidea</taxon>
        <taxon>Portunidae</taxon>
        <taxon>Portuninae</taxon>
        <taxon>Portunus</taxon>
    </lineage>
</organism>
<dbReference type="Proteomes" id="UP000324222">
    <property type="component" value="Unassembled WGS sequence"/>
</dbReference>
<dbReference type="EMBL" id="VSRR010005287">
    <property type="protein sequence ID" value="MPC42046.1"/>
    <property type="molecule type" value="Genomic_DNA"/>
</dbReference>
<proteinExistence type="predicted"/>
<sequence>MTHSSPFLSLPTGNVGMQELEPPRVRYNHHSTSPVHTCARDTAKPPRREASAAGAAGPPSLHKSGSIKQRKRV</sequence>
<feature type="region of interest" description="Disordered" evidence="1">
    <location>
        <begin position="1"/>
        <end position="73"/>
    </location>
</feature>
<feature type="compositionally biased region" description="Basic and acidic residues" evidence="1">
    <location>
        <begin position="38"/>
        <end position="50"/>
    </location>
</feature>
<reference evidence="2 3" key="1">
    <citation type="submission" date="2019-05" db="EMBL/GenBank/DDBJ databases">
        <title>Another draft genome of Portunus trituberculatus and its Hox gene families provides insights of decapod evolution.</title>
        <authorList>
            <person name="Jeong J.-H."/>
            <person name="Song I."/>
            <person name="Kim S."/>
            <person name="Choi T."/>
            <person name="Kim D."/>
            <person name="Ryu S."/>
            <person name="Kim W."/>
        </authorList>
    </citation>
    <scope>NUCLEOTIDE SEQUENCE [LARGE SCALE GENOMIC DNA]</scope>
    <source>
        <tissue evidence="2">Muscle</tissue>
    </source>
</reference>
<keyword evidence="3" id="KW-1185">Reference proteome</keyword>
<evidence type="ECO:0000256" key="1">
    <source>
        <dbReference type="SAM" id="MobiDB-lite"/>
    </source>
</evidence>
<accession>A0A5B7F9S1</accession>
<evidence type="ECO:0000313" key="3">
    <source>
        <dbReference type="Proteomes" id="UP000324222"/>
    </source>
</evidence>
<gene>
    <name evidence="2" type="ORF">E2C01_035659</name>
</gene>
<name>A0A5B7F9S1_PORTR</name>
<feature type="compositionally biased region" description="Low complexity" evidence="1">
    <location>
        <begin position="51"/>
        <end position="60"/>
    </location>
</feature>
<comment type="caution">
    <text evidence="2">The sequence shown here is derived from an EMBL/GenBank/DDBJ whole genome shotgun (WGS) entry which is preliminary data.</text>
</comment>
<evidence type="ECO:0000313" key="2">
    <source>
        <dbReference type="EMBL" id="MPC42046.1"/>
    </source>
</evidence>